<accession>A0A1I5B5W6</accession>
<dbReference type="Pfam" id="PF02353">
    <property type="entry name" value="CMAS"/>
    <property type="match status" value="1"/>
</dbReference>
<dbReference type="Gene3D" id="3.40.50.150">
    <property type="entry name" value="Vaccinia Virus protein VP39"/>
    <property type="match status" value="1"/>
</dbReference>
<dbReference type="STRING" id="287099.SAMN05660413_02184"/>
<gene>
    <name evidence="6" type="ORF">SAMN05660413_02184</name>
</gene>
<dbReference type="Proteomes" id="UP000199153">
    <property type="component" value="Unassembled WGS sequence"/>
</dbReference>
<keyword evidence="2" id="KW-0489">Methyltransferase</keyword>
<dbReference type="PANTHER" id="PTHR43667:SF1">
    <property type="entry name" value="CYCLOPROPANE-FATTY-ACYL-PHOSPHOLIPID SYNTHASE"/>
    <property type="match status" value="1"/>
</dbReference>
<keyword evidence="7" id="KW-1185">Reference proteome</keyword>
<evidence type="ECO:0000256" key="1">
    <source>
        <dbReference type="ARBA" id="ARBA00010815"/>
    </source>
</evidence>
<proteinExistence type="inferred from homology"/>
<organism evidence="6 7">
    <name type="scientific">Salegentibacter flavus</name>
    <dbReference type="NCBI Taxonomy" id="287099"/>
    <lineage>
        <taxon>Bacteria</taxon>
        <taxon>Pseudomonadati</taxon>
        <taxon>Bacteroidota</taxon>
        <taxon>Flavobacteriia</taxon>
        <taxon>Flavobacteriales</taxon>
        <taxon>Flavobacteriaceae</taxon>
        <taxon>Salegentibacter</taxon>
    </lineage>
</organism>
<evidence type="ECO:0000256" key="5">
    <source>
        <dbReference type="ARBA" id="ARBA00023098"/>
    </source>
</evidence>
<name>A0A1I5B5W6_9FLAO</name>
<dbReference type="InterPro" id="IPR003333">
    <property type="entry name" value="CMAS"/>
</dbReference>
<dbReference type="InterPro" id="IPR050723">
    <property type="entry name" value="CFA/CMAS"/>
</dbReference>
<dbReference type="OrthoDB" id="9782855at2"/>
<keyword evidence="4" id="KW-0949">S-adenosyl-L-methionine</keyword>
<dbReference type="SUPFAM" id="SSF53335">
    <property type="entry name" value="S-adenosyl-L-methionine-dependent methyltransferases"/>
    <property type="match status" value="1"/>
</dbReference>
<comment type="similarity">
    <text evidence="1">Belongs to the CFA/CMAS family.</text>
</comment>
<dbReference type="RefSeq" id="WP_093409469.1">
    <property type="nucleotide sequence ID" value="NZ_FOVL01000013.1"/>
</dbReference>
<dbReference type="GO" id="GO:0008168">
    <property type="term" value="F:methyltransferase activity"/>
    <property type="evidence" value="ECO:0007669"/>
    <property type="project" value="UniProtKB-KW"/>
</dbReference>
<evidence type="ECO:0000256" key="3">
    <source>
        <dbReference type="ARBA" id="ARBA00022679"/>
    </source>
</evidence>
<dbReference type="PIRSF" id="PIRSF003085">
    <property type="entry name" value="CMAS"/>
    <property type="match status" value="1"/>
</dbReference>
<evidence type="ECO:0000313" key="7">
    <source>
        <dbReference type="Proteomes" id="UP000199153"/>
    </source>
</evidence>
<evidence type="ECO:0000313" key="6">
    <source>
        <dbReference type="EMBL" id="SFN69899.1"/>
    </source>
</evidence>
<dbReference type="GO" id="GO:0008610">
    <property type="term" value="P:lipid biosynthetic process"/>
    <property type="evidence" value="ECO:0007669"/>
    <property type="project" value="InterPro"/>
</dbReference>
<dbReference type="CDD" id="cd02440">
    <property type="entry name" value="AdoMet_MTases"/>
    <property type="match status" value="1"/>
</dbReference>
<keyword evidence="5" id="KW-0443">Lipid metabolism</keyword>
<evidence type="ECO:0000256" key="4">
    <source>
        <dbReference type="ARBA" id="ARBA00022691"/>
    </source>
</evidence>
<dbReference type="NCBIfam" id="NF008686">
    <property type="entry name" value="PRK11705.1"/>
    <property type="match status" value="1"/>
</dbReference>
<reference evidence="6 7" key="1">
    <citation type="submission" date="2016-10" db="EMBL/GenBank/DDBJ databases">
        <authorList>
            <person name="de Groot N.N."/>
        </authorList>
    </citation>
    <scope>NUCLEOTIDE SEQUENCE [LARGE SCALE GENOMIC DNA]</scope>
    <source>
        <strain evidence="6 7">DSM 17794</strain>
    </source>
</reference>
<dbReference type="EMBL" id="FOVL01000013">
    <property type="protein sequence ID" value="SFN69899.1"/>
    <property type="molecule type" value="Genomic_DNA"/>
</dbReference>
<keyword evidence="3" id="KW-0808">Transferase</keyword>
<protein>
    <submittedName>
        <fullName evidence="6">Cyclopropane-fatty-acyl-phospholipid synthase</fullName>
    </submittedName>
</protein>
<dbReference type="InterPro" id="IPR029063">
    <property type="entry name" value="SAM-dependent_MTases_sf"/>
</dbReference>
<dbReference type="PANTHER" id="PTHR43667">
    <property type="entry name" value="CYCLOPROPANE-FATTY-ACYL-PHOSPHOLIPID SYNTHASE"/>
    <property type="match status" value="1"/>
</dbReference>
<evidence type="ECO:0000256" key="2">
    <source>
        <dbReference type="ARBA" id="ARBA00022603"/>
    </source>
</evidence>
<dbReference type="GO" id="GO:0032259">
    <property type="term" value="P:methylation"/>
    <property type="evidence" value="ECO:0007669"/>
    <property type="project" value="UniProtKB-KW"/>
</dbReference>
<dbReference type="AlphaFoldDB" id="A0A1I5B5W6"/>
<sequence>MAKTDYKTAVQNLLQEAGIEINGKQSWDILVKNENFYQAVFSRGSLGFGESYMEGWWECRALDKMFHRLFRANLEEKIKSNFRLKLLWLKSKIFNQQTKSKALRSVGSHYNIGNDLYKKMLDPLMVYSCGYWKDAKDLAEAQRHKLELICQKLKLKKGQTLLDIGCGWGGFAKYAAENYGVTVTGITISEEQQKLATERCQGLPVEIRFQDYRDVDEKYDRIVSIGMLEHVGHKNFESFMQVIKRALKTDGISLVHFIGGNFTKYHTDPWINKYIFPQGLIPSVRQIGQAMERKLILEDWHNFGLYYDHTLMAWMENFKQAWPELKPDYSDIFYRMWEFYLNSSAAAFRAKKLNLWQLVLTHPHSSEIYQSLRPETFSASPKVFSNERLN</sequence>